<evidence type="ECO:0000256" key="7">
    <source>
        <dbReference type="SAM" id="MobiDB-lite"/>
    </source>
</evidence>
<comment type="subunit">
    <text evidence="6">Component of the origin recognition complex (ORC).</text>
</comment>
<evidence type="ECO:0000256" key="2">
    <source>
        <dbReference type="ARBA" id="ARBA00007421"/>
    </source>
</evidence>
<feature type="region of interest" description="Disordered" evidence="7">
    <location>
        <begin position="60"/>
        <end position="93"/>
    </location>
</feature>
<evidence type="ECO:0000256" key="1">
    <source>
        <dbReference type="ARBA" id="ARBA00004123"/>
    </source>
</evidence>
<name>A0A4S2LJ74_OPIFE</name>
<evidence type="ECO:0000256" key="5">
    <source>
        <dbReference type="ARBA" id="ARBA00023242"/>
    </source>
</evidence>
<organism evidence="10 11">
    <name type="scientific">Opisthorchis felineus</name>
    <dbReference type="NCBI Taxonomy" id="147828"/>
    <lineage>
        <taxon>Eukaryota</taxon>
        <taxon>Metazoa</taxon>
        <taxon>Spiralia</taxon>
        <taxon>Lophotrochozoa</taxon>
        <taxon>Platyhelminthes</taxon>
        <taxon>Trematoda</taxon>
        <taxon>Digenea</taxon>
        <taxon>Opisthorchiida</taxon>
        <taxon>Opisthorchiata</taxon>
        <taxon>Opisthorchiidae</taxon>
        <taxon>Opisthorchis</taxon>
    </lineage>
</organism>
<comment type="caution">
    <text evidence="10">The sequence shown here is derived from an EMBL/GenBank/DDBJ whole genome shotgun (WGS) entry which is preliminary data.</text>
</comment>
<keyword evidence="11" id="KW-1185">Reference proteome</keyword>
<evidence type="ECO:0000256" key="3">
    <source>
        <dbReference type="ARBA" id="ARBA00019080"/>
    </source>
</evidence>
<reference evidence="10 11" key="1">
    <citation type="journal article" date="2019" name="BMC Genomics">
        <title>New insights from Opisthorchis felineus genome: update on genomics of the epidemiologically important liver flukes.</title>
        <authorList>
            <person name="Ershov N.I."/>
            <person name="Mordvinov V.A."/>
            <person name="Prokhortchouk E.B."/>
            <person name="Pakharukova M.Y."/>
            <person name="Gunbin K.V."/>
            <person name="Ustyantsev K."/>
            <person name="Genaev M.A."/>
            <person name="Blinov A.G."/>
            <person name="Mazur A."/>
            <person name="Boulygina E."/>
            <person name="Tsygankova S."/>
            <person name="Khrameeva E."/>
            <person name="Chekanov N."/>
            <person name="Fan G."/>
            <person name="Xiao A."/>
            <person name="Zhang H."/>
            <person name="Xu X."/>
            <person name="Yang H."/>
            <person name="Solovyev V."/>
            <person name="Lee S.M."/>
            <person name="Liu X."/>
            <person name="Afonnikov D.A."/>
            <person name="Skryabin K.G."/>
        </authorList>
    </citation>
    <scope>NUCLEOTIDE SEQUENCE [LARGE SCALE GENOMIC DNA]</scope>
    <source>
        <strain evidence="10">AK-0245</strain>
        <tissue evidence="10">Whole organism</tissue>
    </source>
</reference>
<feature type="domain" description="Origin recognition complex subunit 2 winged-helix" evidence="9">
    <location>
        <begin position="406"/>
        <end position="464"/>
    </location>
</feature>
<dbReference type="OrthoDB" id="20198at2759"/>
<dbReference type="InterPro" id="IPR007220">
    <property type="entry name" value="ORC2"/>
</dbReference>
<dbReference type="PANTHER" id="PTHR14052">
    <property type="entry name" value="ORIGIN RECOGNITION COMPLEX SUBUNIT 2"/>
    <property type="match status" value="1"/>
</dbReference>
<feature type="compositionally biased region" description="Low complexity" evidence="7">
    <location>
        <begin position="60"/>
        <end position="70"/>
    </location>
</feature>
<dbReference type="InterPro" id="IPR056773">
    <property type="entry name" value="WHD_ORC2"/>
</dbReference>
<dbReference type="Pfam" id="PF24882">
    <property type="entry name" value="WHD_ORC2"/>
    <property type="match status" value="1"/>
</dbReference>
<dbReference type="GO" id="GO:0006260">
    <property type="term" value="P:DNA replication"/>
    <property type="evidence" value="ECO:0007669"/>
    <property type="project" value="UniProtKB-UniRule"/>
</dbReference>
<dbReference type="Proteomes" id="UP000308267">
    <property type="component" value="Unassembled WGS sequence"/>
</dbReference>
<evidence type="ECO:0000313" key="10">
    <source>
        <dbReference type="EMBL" id="TGZ60507.1"/>
    </source>
</evidence>
<comment type="subcellular location">
    <subcellularLocation>
        <location evidence="1 6">Nucleus</location>
    </subcellularLocation>
</comment>
<proteinExistence type="inferred from homology"/>
<dbReference type="PANTHER" id="PTHR14052:SF0">
    <property type="entry name" value="ORIGIN RECOGNITION COMPLEX SUBUNIT 2"/>
    <property type="match status" value="1"/>
</dbReference>
<feature type="domain" description="Origin recognition complex subunit 2 RecA-like" evidence="8">
    <location>
        <begin position="170"/>
        <end position="332"/>
    </location>
</feature>
<dbReference type="STRING" id="147828.A0A4S2LJ74"/>
<dbReference type="GO" id="GO:0003688">
    <property type="term" value="F:DNA replication origin binding"/>
    <property type="evidence" value="ECO:0007669"/>
    <property type="project" value="UniProtKB-UniRule"/>
</dbReference>
<dbReference type="GO" id="GO:0005664">
    <property type="term" value="C:nuclear origin of replication recognition complex"/>
    <property type="evidence" value="ECO:0007669"/>
    <property type="project" value="UniProtKB-UniRule"/>
</dbReference>
<comment type="similarity">
    <text evidence="2 6">Belongs to the ORC2 family.</text>
</comment>
<accession>A0A4S2LJ74</accession>
<comment type="function">
    <text evidence="6">Component of the origin recognition complex (ORC) that binds origins of replication. DNA-binding is ATP-dependent. ORC is required to assemble the pre-replication complex necessary to initiate DNA replication.</text>
</comment>
<keyword evidence="4 6" id="KW-0235">DNA replication</keyword>
<evidence type="ECO:0000313" key="11">
    <source>
        <dbReference type="Proteomes" id="UP000308267"/>
    </source>
</evidence>
<sequence>MRMTSNSSDLSEPNDQDISRLACLKLTENDFEEVKENAAELQMGRARSAKSMLLKAFSAQAVQSSSSSRSSQRRRGVDSSRASNPPLKGPQREVLKDLQCSGNLTSSVAESVDLYFMQHGGGKSGRTTTSNRTLSSLCAAGGSESGLPDPLTLGRLLKAHKPHCSSIAEQILNKTCKVLFPRWPFYLREGFNILLYGVGSKRPILDSFKKQHLCRTNCIVIAGYELSLNIRQILNAICNDWLQLSDSCKNPTQQLRLITKLLSRDVAAASPLYLLIHNIDGPGLRNAKAQAILAHLASVPNIHIIASMDHINTPILWSHNELARFSWIWEDCTTFTDPVEETNYSNSPILQHLLGGLTGSGSLMAGSGGAMLASLRQVAASLTQNAREIFRMVAEHQLNAPLHESRGDNVGMPLEDLYWRCRDAFLTNSEATLRAQLTEFRDHKLMKIRKGPDGTELLIIPMENTSLRKFVENFDSFC</sequence>
<dbReference type="Pfam" id="PF04084">
    <property type="entry name" value="RecA-like_ORC2"/>
    <property type="match status" value="1"/>
</dbReference>
<evidence type="ECO:0000256" key="6">
    <source>
        <dbReference type="RuleBase" id="RU368084"/>
    </source>
</evidence>
<dbReference type="EMBL" id="SJOL01008347">
    <property type="protein sequence ID" value="TGZ60507.1"/>
    <property type="molecule type" value="Genomic_DNA"/>
</dbReference>
<evidence type="ECO:0000259" key="9">
    <source>
        <dbReference type="Pfam" id="PF24882"/>
    </source>
</evidence>
<dbReference type="InterPro" id="IPR056772">
    <property type="entry name" value="RecA-like_ORC2"/>
</dbReference>
<keyword evidence="5 6" id="KW-0539">Nucleus</keyword>
<dbReference type="AlphaFoldDB" id="A0A4S2LJ74"/>
<evidence type="ECO:0000259" key="8">
    <source>
        <dbReference type="Pfam" id="PF04084"/>
    </source>
</evidence>
<protein>
    <recommendedName>
        <fullName evidence="3 6">Origin recognition complex subunit 2</fullName>
    </recommendedName>
</protein>
<gene>
    <name evidence="10" type="ORF">CRM22_008468</name>
</gene>
<evidence type="ECO:0000256" key="4">
    <source>
        <dbReference type="ARBA" id="ARBA00022705"/>
    </source>
</evidence>